<name>A0AAN6YD18_9PEZI</name>
<feature type="compositionally biased region" description="Pro residues" evidence="1">
    <location>
        <begin position="180"/>
        <end position="196"/>
    </location>
</feature>
<dbReference type="AlphaFoldDB" id="A0AAN6YD18"/>
<evidence type="ECO:0000313" key="2">
    <source>
        <dbReference type="EMBL" id="KAK4215821.1"/>
    </source>
</evidence>
<dbReference type="Proteomes" id="UP001301769">
    <property type="component" value="Unassembled WGS sequence"/>
</dbReference>
<dbReference type="EMBL" id="MU858075">
    <property type="protein sequence ID" value="KAK4215821.1"/>
    <property type="molecule type" value="Genomic_DNA"/>
</dbReference>
<feature type="region of interest" description="Disordered" evidence="1">
    <location>
        <begin position="111"/>
        <end position="136"/>
    </location>
</feature>
<gene>
    <name evidence="2" type="ORF">QBC37DRAFT_481092</name>
</gene>
<accession>A0AAN6YD18</accession>
<protein>
    <submittedName>
        <fullName evidence="2">Uncharacterized protein</fullName>
    </submittedName>
</protein>
<organism evidence="2 3">
    <name type="scientific">Rhypophila decipiens</name>
    <dbReference type="NCBI Taxonomy" id="261697"/>
    <lineage>
        <taxon>Eukaryota</taxon>
        <taxon>Fungi</taxon>
        <taxon>Dikarya</taxon>
        <taxon>Ascomycota</taxon>
        <taxon>Pezizomycotina</taxon>
        <taxon>Sordariomycetes</taxon>
        <taxon>Sordariomycetidae</taxon>
        <taxon>Sordariales</taxon>
        <taxon>Naviculisporaceae</taxon>
        <taxon>Rhypophila</taxon>
    </lineage>
</organism>
<evidence type="ECO:0000313" key="3">
    <source>
        <dbReference type="Proteomes" id="UP001301769"/>
    </source>
</evidence>
<reference evidence="2" key="1">
    <citation type="journal article" date="2023" name="Mol. Phylogenet. Evol.">
        <title>Genome-scale phylogeny and comparative genomics of the fungal order Sordariales.</title>
        <authorList>
            <person name="Hensen N."/>
            <person name="Bonometti L."/>
            <person name="Westerberg I."/>
            <person name="Brannstrom I.O."/>
            <person name="Guillou S."/>
            <person name="Cros-Aarteil S."/>
            <person name="Calhoun S."/>
            <person name="Haridas S."/>
            <person name="Kuo A."/>
            <person name="Mondo S."/>
            <person name="Pangilinan J."/>
            <person name="Riley R."/>
            <person name="LaButti K."/>
            <person name="Andreopoulos B."/>
            <person name="Lipzen A."/>
            <person name="Chen C."/>
            <person name="Yan M."/>
            <person name="Daum C."/>
            <person name="Ng V."/>
            <person name="Clum A."/>
            <person name="Steindorff A."/>
            <person name="Ohm R.A."/>
            <person name="Martin F."/>
            <person name="Silar P."/>
            <person name="Natvig D.O."/>
            <person name="Lalanne C."/>
            <person name="Gautier V."/>
            <person name="Ament-Velasquez S.L."/>
            <person name="Kruys A."/>
            <person name="Hutchinson M.I."/>
            <person name="Powell A.J."/>
            <person name="Barry K."/>
            <person name="Miller A.N."/>
            <person name="Grigoriev I.V."/>
            <person name="Debuchy R."/>
            <person name="Gladieux P."/>
            <person name="Hiltunen Thoren M."/>
            <person name="Johannesson H."/>
        </authorList>
    </citation>
    <scope>NUCLEOTIDE SEQUENCE</scope>
    <source>
        <strain evidence="2">PSN293</strain>
    </source>
</reference>
<reference evidence="2" key="2">
    <citation type="submission" date="2023-05" db="EMBL/GenBank/DDBJ databases">
        <authorList>
            <consortium name="Lawrence Berkeley National Laboratory"/>
            <person name="Steindorff A."/>
            <person name="Hensen N."/>
            <person name="Bonometti L."/>
            <person name="Westerberg I."/>
            <person name="Brannstrom I.O."/>
            <person name="Guillou S."/>
            <person name="Cros-Aarteil S."/>
            <person name="Calhoun S."/>
            <person name="Haridas S."/>
            <person name="Kuo A."/>
            <person name="Mondo S."/>
            <person name="Pangilinan J."/>
            <person name="Riley R."/>
            <person name="Labutti K."/>
            <person name="Andreopoulos B."/>
            <person name="Lipzen A."/>
            <person name="Chen C."/>
            <person name="Yanf M."/>
            <person name="Daum C."/>
            <person name="Ng V."/>
            <person name="Clum A."/>
            <person name="Ohm R."/>
            <person name="Martin F."/>
            <person name="Silar P."/>
            <person name="Natvig D."/>
            <person name="Lalanne C."/>
            <person name="Gautier V."/>
            <person name="Ament-Velasquez S.L."/>
            <person name="Kruys A."/>
            <person name="Hutchinson M.I."/>
            <person name="Powell A.J."/>
            <person name="Barry K."/>
            <person name="Miller A.N."/>
            <person name="Grigoriev I.V."/>
            <person name="Debuchy R."/>
            <person name="Gladieux P."/>
            <person name="Thoren M.H."/>
            <person name="Johannesson H."/>
        </authorList>
    </citation>
    <scope>NUCLEOTIDE SEQUENCE</scope>
    <source>
        <strain evidence="2">PSN293</strain>
    </source>
</reference>
<feature type="region of interest" description="Disordered" evidence="1">
    <location>
        <begin position="157"/>
        <end position="210"/>
    </location>
</feature>
<keyword evidence="3" id="KW-1185">Reference proteome</keyword>
<evidence type="ECO:0000256" key="1">
    <source>
        <dbReference type="SAM" id="MobiDB-lite"/>
    </source>
</evidence>
<comment type="caution">
    <text evidence="2">The sequence shown here is derived from an EMBL/GenBank/DDBJ whole genome shotgun (WGS) entry which is preliminary data.</text>
</comment>
<proteinExistence type="predicted"/>
<sequence>MGSTSHALPTVADGDDCAHSRVALSLSQLLNPVDSDMAGTPDVYLGLPHGHDDIVEEEGQSANSPIHFRELETFFNEAYEASIAGRENEPMISPSPLSRFIAEIITTRPLESSDDEGYISSSDTETGDSDGPHWSEELSPAAAWHAYSASCLHQVGAADNHSTPSPSPSHPSPSSLPTLRPTPPASTRTRPPPPPPRRAHLGHESSSQGISATHNIEDNEHVKVGPEDHQTTSAVTLAPSRVSFPRLASAPSYISRPGMYSNTEHMLDHLSNRPHIHCCSCFCACLCSCCLLRRETITPVVSTSHHENHNAVTDQQHEQIDNAAVNNQQPCKRKKNTEKAKKMAAKKMAAIKKTYHILCKKSKVMKKKMATAFSQQKIDLICKCLETIADIFCEMESAYST</sequence>